<dbReference type="HOGENOM" id="CLU_094096_0_0_2"/>
<dbReference type="KEGG" id="ton:TON_0738"/>
<reference evidence="3 4" key="1">
    <citation type="journal article" date="2008" name="J. Bacteriol.">
        <title>The complete genome sequence of Thermococcus onnurineus NA1 reveals a mixed heterotrophic and carboxydotrophic metabolism.</title>
        <authorList>
            <person name="Lee H.S."/>
            <person name="Kang S.G."/>
            <person name="Bae S.S."/>
            <person name="Lim J.K."/>
            <person name="Cho Y."/>
            <person name="Kim Y.J."/>
            <person name="Jeon J.H."/>
            <person name="Cha S.S."/>
            <person name="Kwon K.K."/>
            <person name="Kim H.T."/>
            <person name="Park C.J."/>
            <person name="Lee H.W."/>
            <person name="Kim S.I."/>
            <person name="Chun J."/>
            <person name="Colwell R.R."/>
            <person name="Kim S.J."/>
            <person name="Lee J.H."/>
        </authorList>
    </citation>
    <scope>NUCLEOTIDE SEQUENCE [LARGE SCALE GENOMIC DNA]</scope>
    <source>
        <strain evidence="3 4">NA1</strain>
    </source>
</reference>
<dbReference type="InterPro" id="IPR007161">
    <property type="entry name" value="DUF364"/>
</dbReference>
<accession>B6YVE8</accession>
<sequence length="248" mass="27545">MLLREIKRKALTLTREDFRLIDFSFALPYTYVLIEGERGKSIGVAMTLPEEVGRYRTSIEEPSLEAFIEKADSLNIIERTLALAAINAVSQYYLDLSEAPNVDVVELLDESFEKVAVIGNMPPVVRALQGKGFDVLVFERNPKLWDRNTFSDALEYWLLPEVDAVIASGSAILNGTLDMMLDRAKKAELFVLTGPTAQLLPEFLKGTRVTHLAAMKVIDVDGALTKLKLGSFRGFEAGSRKYIIEVGG</sequence>
<keyword evidence="4" id="KW-1185">Reference proteome</keyword>
<dbReference type="Pfam" id="PF13938">
    <property type="entry name" value="DUF4213"/>
    <property type="match status" value="1"/>
</dbReference>
<dbReference type="Gene3D" id="3.30.390.100">
    <property type="match status" value="1"/>
</dbReference>
<dbReference type="Proteomes" id="UP000002727">
    <property type="component" value="Chromosome"/>
</dbReference>
<name>B6YVE8_THEON</name>
<evidence type="ECO:0000313" key="4">
    <source>
        <dbReference type="Proteomes" id="UP000002727"/>
    </source>
</evidence>
<feature type="domain" description="Putative heavy-metal chelation" evidence="1">
    <location>
        <begin position="110"/>
        <end position="242"/>
    </location>
</feature>
<dbReference type="Pfam" id="PF04016">
    <property type="entry name" value="DUF364"/>
    <property type="match status" value="1"/>
</dbReference>
<dbReference type="Gene3D" id="3.40.50.11590">
    <property type="match status" value="1"/>
</dbReference>
<dbReference type="EMBL" id="CP000855">
    <property type="protein sequence ID" value="ACJ16226.1"/>
    <property type="molecule type" value="Genomic_DNA"/>
</dbReference>
<gene>
    <name evidence="3" type="ordered locus">TON_0738</name>
</gene>
<dbReference type="PATRIC" id="fig|523850.10.peg.741"/>
<dbReference type="SUPFAM" id="SSF159713">
    <property type="entry name" value="Dhaf3308-like"/>
    <property type="match status" value="1"/>
</dbReference>
<feature type="domain" description="DUF4213" evidence="2">
    <location>
        <begin position="16"/>
        <end position="90"/>
    </location>
</feature>
<dbReference type="STRING" id="523850.TON_0738"/>
<dbReference type="RefSeq" id="WP_012571698.1">
    <property type="nucleotide sequence ID" value="NC_011529.1"/>
</dbReference>
<evidence type="ECO:0000259" key="2">
    <source>
        <dbReference type="Pfam" id="PF13938"/>
    </source>
</evidence>
<dbReference type="eggNOG" id="arCOG03216">
    <property type="taxonomic scope" value="Archaea"/>
</dbReference>
<evidence type="ECO:0008006" key="5">
    <source>
        <dbReference type="Google" id="ProtNLM"/>
    </source>
</evidence>
<dbReference type="AlphaFoldDB" id="B6YVE8"/>
<proteinExistence type="predicted"/>
<dbReference type="OrthoDB" id="40399at2157"/>
<organism evidence="3 4">
    <name type="scientific">Thermococcus onnurineus (strain NA1)</name>
    <dbReference type="NCBI Taxonomy" id="523850"/>
    <lineage>
        <taxon>Archaea</taxon>
        <taxon>Methanobacteriati</taxon>
        <taxon>Methanobacteriota</taxon>
        <taxon>Thermococci</taxon>
        <taxon>Thermococcales</taxon>
        <taxon>Thermococcaceae</taxon>
        <taxon>Thermococcus</taxon>
    </lineage>
</organism>
<dbReference type="GeneID" id="7017040"/>
<evidence type="ECO:0000313" key="3">
    <source>
        <dbReference type="EMBL" id="ACJ16226.1"/>
    </source>
</evidence>
<protein>
    <recommendedName>
        <fullName evidence="5">Heavy-metal chelation domain-containing protein</fullName>
    </recommendedName>
</protein>
<evidence type="ECO:0000259" key="1">
    <source>
        <dbReference type="Pfam" id="PF04016"/>
    </source>
</evidence>
<dbReference type="InterPro" id="IPR025251">
    <property type="entry name" value="DUF4213"/>
</dbReference>